<dbReference type="InterPro" id="IPR043168">
    <property type="entry name" value="DegV_C"/>
</dbReference>
<dbReference type="PROSITE" id="PS51482">
    <property type="entry name" value="DEGV"/>
    <property type="match status" value="1"/>
</dbReference>
<dbReference type="RefSeq" id="WP_286678541.1">
    <property type="nucleotide sequence ID" value="NZ_MNXI01000090.1"/>
</dbReference>
<dbReference type="Gene3D" id="3.30.1180.10">
    <property type="match status" value="1"/>
</dbReference>
<comment type="caution">
    <text evidence="2">The sequence shown here is derived from an EMBL/GenBank/DDBJ whole genome shotgun (WGS) entry which is preliminary data.</text>
</comment>
<dbReference type="PANTHER" id="PTHR33434:SF2">
    <property type="entry name" value="FATTY ACID-BINDING PROTEIN TM_1468"/>
    <property type="match status" value="1"/>
</dbReference>
<dbReference type="Gene3D" id="3.40.50.10170">
    <property type="match status" value="1"/>
</dbReference>
<accession>A0A2M7T766</accession>
<evidence type="ECO:0000313" key="3">
    <source>
        <dbReference type="Proteomes" id="UP000230956"/>
    </source>
</evidence>
<dbReference type="Pfam" id="PF02645">
    <property type="entry name" value="DegV"/>
    <property type="match status" value="1"/>
</dbReference>
<dbReference type="PANTHER" id="PTHR33434">
    <property type="entry name" value="DEGV DOMAIN-CONTAINING PROTEIN DR_1986-RELATED"/>
    <property type="match status" value="1"/>
</dbReference>
<gene>
    <name evidence="2" type="ORF">COY37_07160</name>
</gene>
<sequence>MPKIAIVTDSTADMPLSFYKENDITMVPLIVRFGEDTYKDWVEMPPKKFYPLLKQVDVLPKTSQPSVQDFIEAYEKHSGCDHIISIHLSSKLSGTYQSAYIAAQNVGTPVTVIDSKQASVGTAAIVKELIAARDKRLGLDEMLKIADDLIGKMTLLFYVDTLKYLEMGGRIGKASALVGSILNIKPILTLEDGVVAPFKKVKGRKKVNRELIEALKAASNGKRLRVCLMHADAPEAIEELEALMRQERLNYELSIKSELGSVIGTYTGPGTIGILFYPIDEQPATQLTSGKRNQQGYDPC</sequence>
<dbReference type="AlphaFoldDB" id="A0A2M7T766"/>
<dbReference type="InterPro" id="IPR050270">
    <property type="entry name" value="DegV_domain_contain"/>
</dbReference>
<evidence type="ECO:0000256" key="1">
    <source>
        <dbReference type="ARBA" id="ARBA00023121"/>
    </source>
</evidence>
<dbReference type="Proteomes" id="UP000230956">
    <property type="component" value="Unassembled WGS sequence"/>
</dbReference>
<protein>
    <recommendedName>
        <fullName evidence="4">DegV family protein</fullName>
    </recommendedName>
</protein>
<name>A0A2M7T766_9ACTN</name>
<dbReference type="InterPro" id="IPR003797">
    <property type="entry name" value="DegV"/>
</dbReference>
<dbReference type="SUPFAM" id="SSF82549">
    <property type="entry name" value="DAK1/DegV-like"/>
    <property type="match status" value="1"/>
</dbReference>
<dbReference type="EMBL" id="PFNG01000168">
    <property type="protein sequence ID" value="PIZ37593.1"/>
    <property type="molecule type" value="Genomic_DNA"/>
</dbReference>
<dbReference type="GO" id="GO:0008289">
    <property type="term" value="F:lipid binding"/>
    <property type="evidence" value="ECO:0007669"/>
    <property type="project" value="UniProtKB-KW"/>
</dbReference>
<evidence type="ECO:0008006" key="4">
    <source>
        <dbReference type="Google" id="ProtNLM"/>
    </source>
</evidence>
<keyword evidence="1" id="KW-0446">Lipid-binding</keyword>
<dbReference type="NCBIfam" id="TIGR00762">
    <property type="entry name" value="DegV"/>
    <property type="match status" value="1"/>
</dbReference>
<reference evidence="3" key="1">
    <citation type="submission" date="2017-09" db="EMBL/GenBank/DDBJ databases">
        <title>Depth-based differentiation of microbial function through sediment-hosted aquifers and enrichment of novel symbionts in the deep terrestrial subsurface.</title>
        <authorList>
            <person name="Probst A.J."/>
            <person name="Ladd B."/>
            <person name="Jarett J.K."/>
            <person name="Geller-Mcgrath D.E."/>
            <person name="Sieber C.M.K."/>
            <person name="Emerson J.B."/>
            <person name="Anantharaman K."/>
            <person name="Thomas B.C."/>
            <person name="Malmstrom R."/>
            <person name="Stieglmeier M."/>
            <person name="Klingl A."/>
            <person name="Woyke T."/>
            <person name="Ryan C.M."/>
            <person name="Banfield J.F."/>
        </authorList>
    </citation>
    <scope>NUCLEOTIDE SEQUENCE [LARGE SCALE GENOMIC DNA]</scope>
</reference>
<evidence type="ECO:0000313" key="2">
    <source>
        <dbReference type="EMBL" id="PIZ37593.1"/>
    </source>
</evidence>
<organism evidence="2 3">
    <name type="scientific">Candidatus Aquicultor secundus</name>
    <dbReference type="NCBI Taxonomy" id="1973895"/>
    <lineage>
        <taxon>Bacteria</taxon>
        <taxon>Bacillati</taxon>
        <taxon>Actinomycetota</taxon>
        <taxon>Candidatus Aquicultoria</taxon>
        <taxon>Candidatus Aquicultorales</taxon>
        <taxon>Candidatus Aquicultoraceae</taxon>
        <taxon>Candidatus Aquicultor</taxon>
    </lineage>
</organism>
<proteinExistence type="predicted"/>